<feature type="transmembrane region" description="Helical" evidence="1">
    <location>
        <begin position="25"/>
        <end position="49"/>
    </location>
</feature>
<proteinExistence type="predicted"/>
<keyword evidence="1" id="KW-1133">Transmembrane helix</keyword>
<sequence length="298" mass="31741">MKYKNLQNNIADRVRRGGQKTKGQVMITAIFFFVLISITILLGLAGPVIRQSGIVSDLIRSRDSYFLAEAGVEDVVYRLKNKLPIVSGQEVFINGFSARSTVTDSPGGKVITTEANWSGNVRKIETKLNAGIGVAFNYGVQVGNGGLELENNAGIIGNVYSNGSIEGSSGVFITGSAFAADSIPLTTDQSNLAPIPPPNWINFRNTSSSQDVAQSFQVSSSSPIKQAQFYIKKTGNPSNATVRITTDNSGSPSHNTITTGTLIASQVTGSYSLVNAVFSDNEILSPSIDYWLVIDSSS</sequence>
<organism evidence="2 3">
    <name type="scientific">Candidatus Zambryskibacteria bacterium CG11_big_fil_rev_8_21_14_0_20_40_24</name>
    <dbReference type="NCBI Taxonomy" id="1975116"/>
    <lineage>
        <taxon>Bacteria</taxon>
        <taxon>Candidatus Zambryskiibacteriota</taxon>
    </lineage>
</organism>
<evidence type="ECO:0000313" key="3">
    <source>
        <dbReference type="Proteomes" id="UP000229834"/>
    </source>
</evidence>
<reference evidence="2 3" key="1">
    <citation type="submission" date="2017-09" db="EMBL/GenBank/DDBJ databases">
        <title>Depth-based differentiation of microbial function through sediment-hosted aquifers and enrichment of novel symbionts in the deep terrestrial subsurface.</title>
        <authorList>
            <person name="Probst A.J."/>
            <person name="Ladd B."/>
            <person name="Jarett J.K."/>
            <person name="Geller-Mcgrath D.E."/>
            <person name="Sieber C.M."/>
            <person name="Emerson J.B."/>
            <person name="Anantharaman K."/>
            <person name="Thomas B.C."/>
            <person name="Malmstrom R."/>
            <person name="Stieglmeier M."/>
            <person name="Klingl A."/>
            <person name="Woyke T."/>
            <person name="Ryan C.M."/>
            <person name="Banfield J.F."/>
        </authorList>
    </citation>
    <scope>NUCLEOTIDE SEQUENCE [LARGE SCALE GENOMIC DNA]</scope>
    <source>
        <strain evidence="2">CG11_big_fil_rev_8_21_14_0_20_40_24</strain>
    </source>
</reference>
<name>A0A2H0K645_9BACT</name>
<keyword evidence="1" id="KW-0812">Transmembrane</keyword>
<protein>
    <recommendedName>
        <fullName evidence="4">Type 4 fimbrial biogenesis protein PilX N-terminal domain-containing protein</fullName>
    </recommendedName>
</protein>
<accession>A0A2H0K645</accession>
<feature type="non-terminal residue" evidence="2">
    <location>
        <position position="298"/>
    </location>
</feature>
<gene>
    <name evidence="2" type="ORF">COV95_02645</name>
</gene>
<comment type="caution">
    <text evidence="2">The sequence shown here is derived from an EMBL/GenBank/DDBJ whole genome shotgun (WGS) entry which is preliminary data.</text>
</comment>
<evidence type="ECO:0000313" key="2">
    <source>
        <dbReference type="EMBL" id="PIQ66716.1"/>
    </source>
</evidence>
<dbReference type="AlphaFoldDB" id="A0A2H0K645"/>
<keyword evidence="1" id="KW-0472">Membrane</keyword>
<dbReference type="EMBL" id="PCVC01000074">
    <property type="protein sequence ID" value="PIQ66716.1"/>
    <property type="molecule type" value="Genomic_DNA"/>
</dbReference>
<evidence type="ECO:0000256" key="1">
    <source>
        <dbReference type="SAM" id="Phobius"/>
    </source>
</evidence>
<evidence type="ECO:0008006" key="4">
    <source>
        <dbReference type="Google" id="ProtNLM"/>
    </source>
</evidence>
<dbReference type="Proteomes" id="UP000229834">
    <property type="component" value="Unassembled WGS sequence"/>
</dbReference>